<protein>
    <recommendedName>
        <fullName evidence="4">Large ribosomal subunit protein uL4</fullName>
    </recommendedName>
    <alternativeName>
        <fullName evidence="5">50S ribosomal protein L4</fullName>
    </alternativeName>
</protein>
<dbReference type="InterPro" id="IPR013005">
    <property type="entry name" value="Ribosomal_uL4-like"/>
</dbReference>
<evidence type="ECO:0000256" key="1">
    <source>
        <dbReference type="ARBA" id="ARBA00010528"/>
    </source>
</evidence>
<reference evidence="7" key="1">
    <citation type="submission" date="2023-02" db="EMBL/GenBank/DDBJ databases">
        <title>Host association and intracellularity evolved multiple times independently in the Rickettsiales.</title>
        <authorList>
            <person name="Castelli M."/>
            <person name="Nardi T."/>
            <person name="Gammuto L."/>
            <person name="Bellinzona G."/>
            <person name="Sabaneyeva E."/>
            <person name="Potekhin A."/>
            <person name="Serra V."/>
            <person name="Petroni G."/>
            <person name="Sassera D."/>
        </authorList>
    </citation>
    <scope>NUCLEOTIDE SEQUENCE</scope>
    <source>
        <strain evidence="7">USBL-36I1</strain>
    </source>
</reference>
<comment type="caution">
    <text evidence="7">The sequence shown here is derived from an EMBL/GenBank/DDBJ whole genome shotgun (WGS) entry which is preliminary data.</text>
</comment>
<dbReference type="EMBL" id="JARGYU010000001">
    <property type="protein sequence ID" value="MDZ5761189.1"/>
    <property type="molecule type" value="Genomic_DNA"/>
</dbReference>
<evidence type="ECO:0000313" key="7">
    <source>
        <dbReference type="EMBL" id="MDZ5761189.1"/>
    </source>
</evidence>
<keyword evidence="3" id="KW-0687">Ribonucleoprotein</keyword>
<organism evidence="7 8">
    <name type="scientific">Lyticum sinuosum</name>
    <dbReference type="NCBI Taxonomy" id="1332059"/>
    <lineage>
        <taxon>Bacteria</taxon>
        <taxon>Pseudomonadati</taxon>
        <taxon>Pseudomonadota</taxon>
        <taxon>Alphaproteobacteria</taxon>
        <taxon>Rickettsiales</taxon>
        <taxon>Lyticum</taxon>
    </lineage>
</organism>
<dbReference type="SUPFAM" id="SSF52166">
    <property type="entry name" value="Ribosomal protein L4"/>
    <property type="match status" value="1"/>
</dbReference>
<dbReference type="PANTHER" id="PTHR10746">
    <property type="entry name" value="50S RIBOSOMAL PROTEIN L4"/>
    <property type="match status" value="1"/>
</dbReference>
<proteinExistence type="inferred from homology"/>
<evidence type="ECO:0000256" key="3">
    <source>
        <dbReference type="ARBA" id="ARBA00023274"/>
    </source>
</evidence>
<feature type="compositionally biased region" description="Basic residues" evidence="6">
    <location>
        <begin position="77"/>
        <end position="96"/>
    </location>
</feature>
<evidence type="ECO:0000256" key="4">
    <source>
        <dbReference type="ARBA" id="ARBA00035244"/>
    </source>
</evidence>
<comment type="similarity">
    <text evidence="1">Belongs to the universal ribosomal protein uL4 family.</text>
</comment>
<sequence length="224" mass="25839">MKNIENVCKTLSVYNKEFNKIEEIHDPFDGNINVRLDIMHLAYRYYINAHRIPNRGIILRKDMSFSTKKITPQKGRGQARRGSRKAAGLRKGHKVHGPNANVKYEIKINKKVKKIALKSAFYQKILSNRIFIFNNDVFAGIKKTGEFASLLNGFHKVILKDSFPKFAKKTIFCGAENYFRYARNIKYVSCASIENINIITIMKPDVLIFDKTSFSDLVHTLKSF</sequence>
<evidence type="ECO:0000313" key="8">
    <source>
        <dbReference type="Proteomes" id="UP001289135"/>
    </source>
</evidence>
<name>A0AAE4VKW7_9RICK</name>
<dbReference type="AlphaFoldDB" id="A0AAE4VKW7"/>
<dbReference type="GO" id="GO:0005840">
    <property type="term" value="C:ribosome"/>
    <property type="evidence" value="ECO:0007669"/>
    <property type="project" value="UniProtKB-KW"/>
</dbReference>
<dbReference type="RefSeq" id="WP_322498607.1">
    <property type="nucleotide sequence ID" value="NZ_JARGYU010000001.1"/>
</dbReference>
<dbReference type="InterPro" id="IPR023574">
    <property type="entry name" value="Ribosomal_uL4_dom_sf"/>
</dbReference>
<dbReference type="Pfam" id="PF00573">
    <property type="entry name" value="Ribosomal_L4"/>
    <property type="match status" value="1"/>
</dbReference>
<gene>
    <name evidence="7" type="ORF">Lyticum_00356</name>
</gene>
<dbReference type="GO" id="GO:0006412">
    <property type="term" value="P:translation"/>
    <property type="evidence" value="ECO:0007669"/>
    <property type="project" value="InterPro"/>
</dbReference>
<dbReference type="GO" id="GO:1990904">
    <property type="term" value="C:ribonucleoprotein complex"/>
    <property type="evidence" value="ECO:0007669"/>
    <property type="project" value="UniProtKB-KW"/>
</dbReference>
<dbReference type="Proteomes" id="UP001289135">
    <property type="component" value="Unassembled WGS sequence"/>
</dbReference>
<dbReference type="GO" id="GO:0003735">
    <property type="term" value="F:structural constituent of ribosome"/>
    <property type="evidence" value="ECO:0007669"/>
    <property type="project" value="InterPro"/>
</dbReference>
<evidence type="ECO:0000256" key="5">
    <source>
        <dbReference type="ARBA" id="ARBA00035462"/>
    </source>
</evidence>
<keyword evidence="2 7" id="KW-0689">Ribosomal protein</keyword>
<dbReference type="PANTHER" id="PTHR10746:SF6">
    <property type="entry name" value="LARGE RIBOSOMAL SUBUNIT PROTEIN UL4M"/>
    <property type="match status" value="1"/>
</dbReference>
<dbReference type="Gene3D" id="3.40.1370.10">
    <property type="match status" value="1"/>
</dbReference>
<evidence type="ECO:0000256" key="2">
    <source>
        <dbReference type="ARBA" id="ARBA00022980"/>
    </source>
</evidence>
<dbReference type="InterPro" id="IPR002136">
    <property type="entry name" value="Ribosomal_uL4"/>
</dbReference>
<accession>A0AAE4VKW7</accession>
<feature type="region of interest" description="Disordered" evidence="6">
    <location>
        <begin position="69"/>
        <end position="96"/>
    </location>
</feature>
<keyword evidence="8" id="KW-1185">Reference proteome</keyword>
<evidence type="ECO:0000256" key="6">
    <source>
        <dbReference type="SAM" id="MobiDB-lite"/>
    </source>
</evidence>